<feature type="domain" description="DUF6671" evidence="1">
    <location>
        <begin position="79"/>
        <end position="294"/>
    </location>
</feature>
<dbReference type="RefSeq" id="WP_065972288.1">
    <property type="nucleotide sequence ID" value="NZ_CP080624.1"/>
</dbReference>
<evidence type="ECO:0000313" key="2">
    <source>
        <dbReference type="EMBL" id="RCN56815.1"/>
    </source>
</evidence>
<dbReference type="AlphaFoldDB" id="A0A1C2FXE1"/>
<dbReference type="Pfam" id="PF20376">
    <property type="entry name" value="DUF6671"/>
    <property type="match status" value="1"/>
</dbReference>
<dbReference type="InterPro" id="IPR046612">
    <property type="entry name" value="DUF6671"/>
</dbReference>
<dbReference type="EMBL" id="PSYR01000002">
    <property type="protein sequence ID" value="RCN56815.1"/>
    <property type="molecule type" value="Genomic_DNA"/>
</dbReference>
<dbReference type="OrthoDB" id="9793837at2"/>
<accession>A0A1C2FXE1</accession>
<evidence type="ECO:0000313" key="3">
    <source>
        <dbReference type="Proteomes" id="UP000253250"/>
    </source>
</evidence>
<sequence>MSPGGHVASCAPSTRSLYRGRRVAFLTQHGKERIVGPVLEGFVGCLVERVAGYDTDLLGTFTRDIPRAGTQIEAARHKARIGMELSGLPVGLASEGSFTLDPFAGIFPWNIELLVFRDELLGLEVVGMAQGRANSAQTLAACWDDAERFAHTVRFPEHYLVLRPDGDGDGRMRKGIADWSGFKTAYERARAQSSSGRVFVEVDLRAYANPTRLVNIRLAAVDLGRRLASLCPVCRTPGFWTVETIAGLPCQACGAPTRETRAEVHGCQKCGHRVTRACDDPAHADPARCDLCNP</sequence>
<organism evidence="2 3">
    <name type="scientific">Acidiferrobacter thiooxydans</name>
    <dbReference type="NCBI Taxonomy" id="163359"/>
    <lineage>
        <taxon>Bacteria</taxon>
        <taxon>Pseudomonadati</taxon>
        <taxon>Pseudomonadota</taxon>
        <taxon>Gammaproteobacteria</taxon>
        <taxon>Acidiferrobacterales</taxon>
        <taxon>Acidiferrobacteraceae</taxon>
        <taxon>Acidiferrobacter</taxon>
    </lineage>
</organism>
<keyword evidence="3" id="KW-1185">Reference proteome</keyword>
<evidence type="ECO:0000259" key="1">
    <source>
        <dbReference type="Pfam" id="PF20376"/>
    </source>
</evidence>
<dbReference type="Proteomes" id="UP000253250">
    <property type="component" value="Unassembled WGS sequence"/>
</dbReference>
<dbReference type="STRING" id="163359.A9R16_05420"/>
<comment type="caution">
    <text evidence="2">The sequence shown here is derived from an EMBL/GenBank/DDBJ whole genome shotgun (WGS) entry which is preliminary data.</text>
</comment>
<reference evidence="2 3" key="1">
    <citation type="submission" date="2018-02" db="EMBL/GenBank/DDBJ databases">
        <title>Insights into the biology of acidophilic members of the Acidiferrobacteraceae family derived from comparative genomic analyses.</title>
        <authorList>
            <person name="Issotta F."/>
            <person name="Thyssen C."/>
            <person name="Mena C."/>
            <person name="Moya A."/>
            <person name="Bellenberg S."/>
            <person name="Sproer C."/>
            <person name="Covarrubias P.C."/>
            <person name="Sand W."/>
            <person name="Quatrini R."/>
            <person name="Vera M."/>
        </authorList>
    </citation>
    <scope>NUCLEOTIDE SEQUENCE [LARGE SCALE GENOMIC DNA]</scope>
    <source>
        <strain evidence="3">m-1</strain>
    </source>
</reference>
<protein>
    <recommendedName>
        <fullName evidence="1">DUF6671 domain-containing protein</fullName>
    </recommendedName>
</protein>
<gene>
    <name evidence="2" type="ORF">C4900_13745</name>
</gene>
<name>A0A1C2FXE1_9GAMM</name>
<proteinExistence type="predicted"/>